<comment type="caution">
    <text evidence="2">The sequence shown here is derived from an EMBL/GenBank/DDBJ whole genome shotgun (WGS) entry which is preliminary data.</text>
</comment>
<keyword evidence="1" id="KW-0812">Transmembrane</keyword>
<dbReference type="EMBL" id="JANLCJ010000002">
    <property type="protein sequence ID" value="MCS5733256.1"/>
    <property type="molecule type" value="Genomic_DNA"/>
</dbReference>
<reference evidence="2" key="1">
    <citation type="submission" date="2022-08" db="EMBL/GenBank/DDBJ databases">
        <authorList>
            <person name="Deng Y."/>
            <person name="Han X.-F."/>
            <person name="Zhang Y.-Q."/>
        </authorList>
    </citation>
    <scope>NUCLEOTIDE SEQUENCE</scope>
    <source>
        <strain evidence="2">CPCC 203386</strain>
    </source>
</reference>
<gene>
    <name evidence="2" type="ORF">N1032_05840</name>
</gene>
<feature type="transmembrane region" description="Helical" evidence="1">
    <location>
        <begin position="102"/>
        <end position="124"/>
    </location>
</feature>
<sequence>MKSQSRSRMRVCRFVVLTENPHLRDRLGAPDEWREHLERQRARAGWDDDLAGRILDGLEQDSAVIDSIVDEAIGDGAIVGRADDRMSPEPSPPDARRVARSFLRVAVAELILVGTPFAVVRSVYSWMPFRLHGRESAPRILAALDRIGPRHDGPRPPASRD</sequence>
<organism evidence="2 3">
    <name type="scientific">Herbiconiux daphne</name>
    <dbReference type="NCBI Taxonomy" id="2970914"/>
    <lineage>
        <taxon>Bacteria</taxon>
        <taxon>Bacillati</taxon>
        <taxon>Actinomycetota</taxon>
        <taxon>Actinomycetes</taxon>
        <taxon>Micrococcales</taxon>
        <taxon>Microbacteriaceae</taxon>
        <taxon>Herbiconiux</taxon>
    </lineage>
</organism>
<name>A0ABT2H0I0_9MICO</name>
<proteinExistence type="predicted"/>
<dbReference type="RefSeq" id="WP_259538070.1">
    <property type="nucleotide sequence ID" value="NZ_JANLCJ010000002.1"/>
</dbReference>
<keyword evidence="3" id="KW-1185">Reference proteome</keyword>
<keyword evidence="1" id="KW-1133">Transmembrane helix</keyword>
<protein>
    <submittedName>
        <fullName evidence="2">Uncharacterized protein</fullName>
    </submittedName>
</protein>
<keyword evidence="1" id="KW-0472">Membrane</keyword>
<evidence type="ECO:0000313" key="3">
    <source>
        <dbReference type="Proteomes" id="UP001165586"/>
    </source>
</evidence>
<accession>A0ABT2H0I0</accession>
<evidence type="ECO:0000313" key="2">
    <source>
        <dbReference type="EMBL" id="MCS5733256.1"/>
    </source>
</evidence>
<evidence type="ECO:0000256" key="1">
    <source>
        <dbReference type="SAM" id="Phobius"/>
    </source>
</evidence>
<dbReference type="Proteomes" id="UP001165586">
    <property type="component" value="Unassembled WGS sequence"/>
</dbReference>